<keyword evidence="4" id="KW-0472">Membrane</keyword>
<dbReference type="Pfam" id="PF22048">
    <property type="entry name" value="LSO1_2-like"/>
    <property type="match status" value="1"/>
</dbReference>
<evidence type="ECO:0000256" key="4">
    <source>
        <dbReference type="SAM" id="Phobius"/>
    </source>
</evidence>
<dbReference type="Proteomes" id="UP001221413">
    <property type="component" value="Unassembled WGS sequence"/>
</dbReference>
<keyword evidence="8" id="KW-1185">Reference proteome</keyword>
<feature type="domain" description="Coiled-coil" evidence="5">
    <location>
        <begin position="177"/>
        <end position="258"/>
    </location>
</feature>
<dbReference type="InterPro" id="IPR054414">
    <property type="entry name" value="Ccdc124/Oxs1_C"/>
</dbReference>
<protein>
    <submittedName>
        <fullName evidence="7">Uncharacterized protein</fullName>
    </submittedName>
</protein>
<feature type="region of interest" description="Disordered" evidence="3">
    <location>
        <begin position="58"/>
        <end position="155"/>
    </location>
</feature>
<keyword evidence="4" id="KW-1133">Transmembrane helix</keyword>
<keyword evidence="2" id="KW-0175">Coiled coil</keyword>
<reference evidence="7" key="1">
    <citation type="submission" date="2023-01" db="EMBL/GenBank/DDBJ databases">
        <title>The chitinases involved in constricting ring structure development in the nematode-trapping fungus Drechslerella dactyloides.</title>
        <authorList>
            <person name="Wang R."/>
            <person name="Zhang L."/>
            <person name="Tang P."/>
            <person name="Li S."/>
            <person name="Liang L."/>
        </authorList>
    </citation>
    <scope>NUCLEOTIDE SEQUENCE</scope>
    <source>
        <strain evidence="7">YMF1.00031</strain>
    </source>
</reference>
<feature type="domain" description="LSO1/LSO2" evidence="6">
    <location>
        <begin position="68"/>
        <end position="134"/>
    </location>
</feature>
<evidence type="ECO:0000256" key="2">
    <source>
        <dbReference type="ARBA" id="ARBA00023054"/>
    </source>
</evidence>
<organism evidence="7 8">
    <name type="scientific">Drechslerella dactyloides</name>
    <name type="common">Nematode-trapping fungus</name>
    <name type="synonym">Arthrobotrys dactyloides</name>
    <dbReference type="NCBI Taxonomy" id="74499"/>
    <lineage>
        <taxon>Eukaryota</taxon>
        <taxon>Fungi</taxon>
        <taxon>Dikarya</taxon>
        <taxon>Ascomycota</taxon>
        <taxon>Pezizomycotina</taxon>
        <taxon>Orbiliomycetes</taxon>
        <taxon>Orbiliales</taxon>
        <taxon>Orbiliaceae</taxon>
        <taxon>Drechslerella</taxon>
    </lineage>
</organism>
<dbReference type="GO" id="GO:0003713">
    <property type="term" value="F:transcription coactivator activity"/>
    <property type="evidence" value="ECO:0007669"/>
    <property type="project" value="TreeGrafter"/>
</dbReference>
<evidence type="ECO:0000313" key="8">
    <source>
        <dbReference type="Proteomes" id="UP001221413"/>
    </source>
</evidence>
<feature type="transmembrane region" description="Helical" evidence="4">
    <location>
        <begin position="325"/>
        <end position="348"/>
    </location>
</feature>
<dbReference type="GO" id="GO:0006366">
    <property type="term" value="P:transcription by RNA polymerase II"/>
    <property type="evidence" value="ECO:0007669"/>
    <property type="project" value="TreeGrafter"/>
</dbReference>
<comment type="similarity">
    <text evidence="1">Belongs to the CCDC124 family.</text>
</comment>
<feature type="compositionally biased region" description="Polar residues" evidence="3">
    <location>
        <begin position="760"/>
        <end position="775"/>
    </location>
</feature>
<name>A0AAD6IQ35_DREDA</name>
<feature type="compositionally biased region" description="Low complexity" evidence="3">
    <location>
        <begin position="70"/>
        <end position="85"/>
    </location>
</feature>
<evidence type="ECO:0000256" key="3">
    <source>
        <dbReference type="SAM" id="MobiDB-lite"/>
    </source>
</evidence>
<evidence type="ECO:0000313" key="7">
    <source>
        <dbReference type="EMBL" id="KAJ6256370.1"/>
    </source>
</evidence>
<dbReference type="Pfam" id="PF06244">
    <property type="entry name" value="Ccdc124"/>
    <property type="match status" value="1"/>
</dbReference>
<dbReference type="InterPro" id="IPR054413">
    <property type="entry name" value="LSO1/2"/>
</dbReference>
<evidence type="ECO:0000259" key="5">
    <source>
        <dbReference type="Pfam" id="PF06244"/>
    </source>
</evidence>
<dbReference type="GO" id="GO:0005634">
    <property type="term" value="C:nucleus"/>
    <property type="evidence" value="ECO:0007669"/>
    <property type="project" value="TreeGrafter"/>
</dbReference>
<feature type="compositionally biased region" description="Basic and acidic residues" evidence="3">
    <location>
        <begin position="86"/>
        <end position="130"/>
    </location>
</feature>
<sequence>MSSPPPRALSHHTTPKDSPPQPVAYNRPSTSPPPRQYLSTHLNPTEHHSCLVSCQNATTMGKPKAENSKKAAGNARKAEAAAVKQAKVDAVKAAKEDADWAEGSKDNSKKQAAEAKKQEAAAKKAAREADLAAETASLKTTKATPKAGAKGKAPATSSSLDAALASLDASPSTSTSKPTLNASGIDDALDALSLTASSSSTAVDRHPERRFKAAYTAFENRRLLEGRADGTWDGLRLQQVKDRIRKEFEKSDENPFNQTTVAFDASRAEIAAVRAQERDKIEKRLGDRTRHKVPYNLLHVRPTLVDEPIQRIPHVLVRAAGPTRLVVIIVIVVVVVAIVAADAAGLVAECPLVRAVVRVRVVVRHGARVDVRALAAVVFLEDGGVVSGRGFEVPALTLGHGDPAAARGGGVIDAGCAVATRGGHDVAAVGAGVAGALLRGGGEGGDGRGGRFVDTDEVGGFVGAAVRRAAATAQATCHGAADHHCAHAGHHAAAEAAATLLVRIGFVQADDDVCGLAVGAVAAAGEFLKLRPDVVVRHGLLGRPDELEVSYARLADRGERDGQREGNTRAGCVQQQVVKVVKVGKRTVGSVDDGAELTGFRVGRLLLSELAGLKVHLLGEPILGLDDKVDRLLAALGVNVIADAVDTERVGLEVANTRHAQEGVGARPPHKVATGHLDDRHAVLRELHLGLELVGVAVVPVHAVVPDAAIDEVQDERGTNRPRKRDDAPHVGGDEQEAHLRGDEARQTDGDGNGVHGALNESSNSHPSQYCQQLS</sequence>
<comment type="caution">
    <text evidence="7">The sequence shown here is derived from an EMBL/GenBank/DDBJ whole genome shotgun (WGS) entry which is preliminary data.</text>
</comment>
<feature type="region of interest" description="Disordered" evidence="3">
    <location>
        <begin position="1"/>
        <end position="44"/>
    </location>
</feature>
<keyword evidence="4" id="KW-0812">Transmembrane</keyword>
<dbReference type="PANTHER" id="PTHR21680:SF0">
    <property type="entry name" value="COILED-COIL DOMAIN-CONTAINING PROTEIN 124"/>
    <property type="match status" value="1"/>
</dbReference>
<dbReference type="PANTHER" id="PTHR21680">
    <property type="entry name" value="COILED-COIL DOMAIN-CONTAINING PROTEIN 124"/>
    <property type="match status" value="1"/>
</dbReference>
<feature type="region of interest" description="Disordered" evidence="3">
    <location>
        <begin position="712"/>
        <end position="775"/>
    </location>
</feature>
<dbReference type="EMBL" id="JAQGDS010000013">
    <property type="protein sequence ID" value="KAJ6256370.1"/>
    <property type="molecule type" value="Genomic_DNA"/>
</dbReference>
<evidence type="ECO:0000256" key="1">
    <source>
        <dbReference type="ARBA" id="ARBA00008296"/>
    </source>
</evidence>
<dbReference type="InterPro" id="IPR010422">
    <property type="entry name" value="Ccdc124/Oxs1"/>
</dbReference>
<proteinExistence type="inferred from homology"/>
<gene>
    <name evidence="7" type="ORF">Dda_8870</name>
</gene>
<evidence type="ECO:0000259" key="6">
    <source>
        <dbReference type="Pfam" id="PF22048"/>
    </source>
</evidence>
<dbReference type="AlphaFoldDB" id="A0AAD6IQ35"/>
<feature type="compositionally biased region" description="Low complexity" evidence="3">
    <location>
        <begin position="132"/>
        <end position="155"/>
    </location>
</feature>
<accession>A0AAD6IQ35</accession>
<feature type="compositionally biased region" description="Basic and acidic residues" evidence="3">
    <location>
        <begin position="715"/>
        <end position="749"/>
    </location>
</feature>